<dbReference type="InterPro" id="IPR050734">
    <property type="entry name" value="PIH1/Kintoun_subfamily"/>
</dbReference>
<dbReference type="SUPFAM" id="SSF49764">
    <property type="entry name" value="HSP20-like chaperones"/>
    <property type="match status" value="1"/>
</dbReference>
<dbReference type="PANTHER" id="PTHR22997:SF0">
    <property type="entry name" value="PIH1 DOMAIN-CONTAINING PROTEIN 1"/>
    <property type="match status" value="1"/>
</dbReference>
<dbReference type="InterPro" id="IPR008978">
    <property type="entry name" value="HSP20-like_chaperone"/>
</dbReference>
<dbReference type="EMBL" id="BPLR01011204">
    <property type="protein sequence ID" value="GIY44843.1"/>
    <property type="molecule type" value="Genomic_DNA"/>
</dbReference>
<proteinExistence type="inferred from homology"/>
<accession>A0AAV4TDV3</accession>
<comment type="caution">
    <text evidence="3">The sequence shown here is derived from an EMBL/GenBank/DDBJ whole genome shotgun (WGS) entry which is preliminary data.</text>
</comment>
<evidence type="ECO:0000256" key="1">
    <source>
        <dbReference type="ARBA" id="ARBA00008511"/>
    </source>
</evidence>
<reference evidence="3 4" key="1">
    <citation type="submission" date="2021-06" db="EMBL/GenBank/DDBJ databases">
        <title>Caerostris extrusa draft genome.</title>
        <authorList>
            <person name="Kono N."/>
            <person name="Arakawa K."/>
        </authorList>
    </citation>
    <scope>NUCLEOTIDE SEQUENCE [LARGE SCALE GENOMIC DNA]</scope>
</reference>
<evidence type="ECO:0000313" key="3">
    <source>
        <dbReference type="EMBL" id="GIY44843.1"/>
    </source>
</evidence>
<dbReference type="AlphaFoldDB" id="A0AAV4TDV3"/>
<feature type="domain" description="PIH1D1/2/3 CS-like" evidence="2">
    <location>
        <begin position="6"/>
        <end position="72"/>
    </location>
</feature>
<dbReference type="Pfam" id="PF18201">
    <property type="entry name" value="PIH1_CS"/>
    <property type="match status" value="1"/>
</dbReference>
<evidence type="ECO:0000259" key="2">
    <source>
        <dbReference type="Pfam" id="PF18201"/>
    </source>
</evidence>
<name>A0AAV4TDV3_CAEEX</name>
<keyword evidence="4" id="KW-1185">Reference proteome</keyword>
<dbReference type="PANTHER" id="PTHR22997">
    <property type="entry name" value="PIH1 DOMAIN-CONTAINING PROTEIN 1"/>
    <property type="match status" value="1"/>
</dbReference>
<evidence type="ECO:0000313" key="4">
    <source>
        <dbReference type="Proteomes" id="UP001054945"/>
    </source>
</evidence>
<gene>
    <name evidence="3" type="primary">AVEN_211659_1</name>
    <name evidence="3" type="ORF">CEXT_310151</name>
</gene>
<sequence length="98" mass="11250">MGYTDKVAPKHIIIEVQLPDVIKASDIELDITERKLLLKSCQGMNHSYNLSINLSYAIDKEAGTAKFDKTKKCCPLLFLLKREVYQKRLLISERDQLP</sequence>
<dbReference type="InterPro" id="IPR041442">
    <property type="entry name" value="PIH1D1/2/3_CS-like"/>
</dbReference>
<organism evidence="3 4">
    <name type="scientific">Caerostris extrusa</name>
    <name type="common">Bark spider</name>
    <name type="synonym">Caerostris bankana</name>
    <dbReference type="NCBI Taxonomy" id="172846"/>
    <lineage>
        <taxon>Eukaryota</taxon>
        <taxon>Metazoa</taxon>
        <taxon>Ecdysozoa</taxon>
        <taxon>Arthropoda</taxon>
        <taxon>Chelicerata</taxon>
        <taxon>Arachnida</taxon>
        <taxon>Araneae</taxon>
        <taxon>Araneomorphae</taxon>
        <taxon>Entelegynae</taxon>
        <taxon>Araneoidea</taxon>
        <taxon>Araneidae</taxon>
        <taxon>Caerostris</taxon>
    </lineage>
</organism>
<dbReference type="Proteomes" id="UP001054945">
    <property type="component" value="Unassembled WGS sequence"/>
</dbReference>
<dbReference type="CDD" id="cd06463">
    <property type="entry name" value="p23_like"/>
    <property type="match status" value="1"/>
</dbReference>
<comment type="similarity">
    <text evidence="1">Belongs to the PIH1 family.</text>
</comment>
<dbReference type="Gene3D" id="2.60.40.790">
    <property type="match status" value="1"/>
</dbReference>
<dbReference type="GO" id="GO:0005737">
    <property type="term" value="C:cytoplasm"/>
    <property type="evidence" value="ECO:0007669"/>
    <property type="project" value="TreeGrafter"/>
</dbReference>
<protein>
    <submittedName>
        <fullName evidence="3">PIH1_CS domain-containing protein</fullName>
    </submittedName>
</protein>